<dbReference type="InterPro" id="IPR020843">
    <property type="entry name" value="ER"/>
</dbReference>
<dbReference type="Gene3D" id="3.90.180.10">
    <property type="entry name" value="Medium-chain alcohol dehydrogenases, catalytic domain"/>
    <property type="match status" value="1"/>
</dbReference>
<organism evidence="2 3">
    <name type="scientific">Sphingorhabdus lutea</name>
    <dbReference type="NCBI Taxonomy" id="1913578"/>
    <lineage>
        <taxon>Bacteria</taxon>
        <taxon>Pseudomonadati</taxon>
        <taxon>Pseudomonadota</taxon>
        <taxon>Alphaproteobacteria</taxon>
        <taxon>Sphingomonadales</taxon>
        <taxon>Sphingomonadaceae</taxon>
        <taxon>Sphingorhabdus</taxon>
    </lineage>
</organism>
<evidence type="ECO:0000259" key="1">
    <source>
        <dbReference type="SMART" id="SM00829"/>
    </source>
</evidence>
<dbReference type="InterPro" id="IPR013154">
    <property type="entry name" value="ADH-like_N"/>
</dbReference>
<dbReference type="Pfam" id="PF08240">
    <property type="entry name" value="ADH_N"/>
    <property type="match status" value="1"/>
</dbReference>
<dbReference type="CDD" id="cd08276">
    <property type="entry name" value="MDR7"/>
    <property type="match status" value="1"/>
</dbReference>
<dbReference type="Gene3D" id="3.40.50.720">
    <property type="entry name" value="NAD(P)-binding Rossmann-like Domain"/>
    <property type="match status" value="1"/>
</dbReference>
<dbReference type="EMBL" id="CP018154">
    <property type="protein sequence ID" value="APG63447.1"/>
    <property type="molecule type" value="Genomic_DNA"/>
</dbReference>
<dbReference type="Proteomes" id="UP000242561">
    <property type="component" value="Chromosome"/>
</dbReference>
<dbReference type="STRING" id="1913578.LPB140_01090"/>
<evidence type="ECO:0000313" key="3">
    <source>
        <dbReference type="Proteomes" id="UP000242561"/>
    </source>
</evidence>
<dbReference type="PANTHER" id="PTHR45033:SF2">
    <property type="entry name" value="ZINC-TYPE ALCOHOL DEHYDROGENASE-LIKE PROTEIN C1773.06C"/>
    <property type="match status" value="1"/>
</dbReference>
<dbReference type="InterPro" id="IPR036291">
    <property type="entry name" value="NAD(P)-bd_dom_sf"/>
</dbReference>
<name>A0A1L3JE85_9SPHN</name>
<dbReference type="InterPro" id="IPR013149">
    <property type="entry name" value="ADH-like_C"/>
</dbReference>
<accession>A0A1L3JE85</accession>
<dbReference type="PANTHER" id="PTHR45033">
    <property type="match status" value="1"/>
</dbReference>
<dbReference type="Pfam" id="PF00107">
    <property type="entry name" value="ADH_zinc_N"/>
    <property type="match status" value="1"/>
</dbReference>
<dbReference type="AlphaFoldDB" id="A0A1L3JE85"/>
<evidence type="ECO:0000313" key="2">
    <source>
        <dbReference type="EMBL" id="APG63447.1"/>
    </source>
</evidence>
<dbReference type="SUPFAM" id="SSF50129">
    <property type="entry name" value="GroES-like"/>
    <property type="match status" value="1"/>
</dbReference>
<feature type="domain" description="Enoyl reductase (ER)" evidence="1">
    <location>
        <begin position="11"/>
        <end position="347"/>
    </location>
</feature>
<dbReference type="InterPro" id="IPR052711">
    <property type="entry name" value="Zinc_ADH-like"/>
</dbReference>
<sequence length="350" mass="37282">MRAYEIGAQNGLYDLCLVNRPAPLPKAGEVRIRVIAACLNHRDLLILQGKYGPKKPHDIIPLSDGVGVVDMVGEGVDDAIKGKRIIAPHFVNWTSGPYNPAIFAQDLGVSRHGWLAEYIIIPATAVIILPDNINDDSAACLAAAGTTVWHALSAFGEVKPDNEVKPNDNVKSDELVLTLGTGGVSILALQIAKAMGARVAITSSSDEKLAKCTSLGADMVINYRDNPHWDEILLEQNGGMGASMILDTAGMMSLERTLNAAAPNGKIAMIGALAGQLDHAPNLFAIIGKNLTIKGITSGSRDMLAELVHHVSKHNITPIIDKKFAFDDALAAYEYLAAGDHMGKLMIKIS</sequence>
<dbReference type="InterPro" id="IPR011032">
    <property type="entry name" value="GroES-like_sf"/>
</dbReference>
<proteinExistence type="predicted"/>
<protein>
    <recommendedName>
        <fullName evidence="1">Enoyl reductase (ER) domain-containing protein</fullName>
    </recommendedName>
</protein>
<gene>
    <name evidence="2" type="ORF">LPB140_01090</name>
</gene>
<dbReference type="SUPFAM" id="SSF51735">
    <property type="entry name" value="NAD(P)-binding Rossmann-fold domains"/>
    <property type="match status" value="1"/>
</dbReference>
<dbReference type="KEGG" id="sphl:LPB140_01090"/>
<dbReference type="GO" id="GO:0016491">
    <property type="term" value="F:oxidoreductase activity"/>
    <property type="evidence" value="ECO:0007669"/>
    <property type="project" value="InterPro"/>
</dbReference>
<dbReference type="SMART" id="SM00829">
    <property type="entry name" value="PKS_ER"/>
    <property type="match status" value="1"/>
</dbReference>
<keyword evidence="3" id="KW-1185">Reference proteome</keyword>
<reference evidence="2 3" key="1">
    <citation type="submission" date="2016-11" db="EMBL/GenBank/DDBJ databases">
        <title>Sphingorhabdus sp. LPB0140, isolated from marine environment.</title>
        <authorList>
            <person name="Kim E."/>
            <person name="Yi H."/>
        </authorList>
    </citation>
    <scope>NUCLEOTIDE SEQUENCE [LARGE SCALE GENOMIC DNA]</scope>
    <source>
        <strain evidence="2 3">LPB0140</strain>
    </source>
</reference>